<evidence type="ECO:0000313" key="5">
    <source>
        <dbReference type="Proteomes" id="UP001165283"/>
    </source>
</evidence>
<dbReference type="Gene3D" id="1.25.40.10">
    <property type="entry name" value="Tetratricopeptide repeat domain"/>
    <property type="match status" value="3"/>
</dbReference>
<keyword evidence="5" id="KW-1185">Reference proteome</keyword>
<proteinExistence type="predicted"/>
<dbReference type="RefSeq" id="WP_252442190.1">
    <property type="nucleotide sequence ID" value="NZ_JAGSOV010000053.1"/>
</dbReference>
<keyword evidence="2 3" id="KW-0802">TPR repeat</keyword>
<reference evidence="4" key="1">
    <citation type="submission" date="2021-04" db="EMBL/GenBank/DDBJ databases">
        <title>Pseudonocardia sp. nov., isolated from sandy soil of mangrove forest.</title>
        <authorList>
            <person name="Zan Z."/>
            <person name="Huang R."/>
            <person name="Liu W."/>
        </authorList>
    </citation>
    <scope>NUCLEOTIDE SEQUENCE</scope>
    <source>
        <strain evidence="4">S2-4</strain>
    </source>
</reference>
<dbReference type="Proteomes" id="UP001165283">
    <property type="component" value="Unassembled WGS sequence"/>
</dbReference>
<evidence type="ECO:0000313" key="4">
    <source>
        <dbReference type="EMBL" id="MCO1658342.1"/>
    </source>
</evidence>
<feature type="repeat" description="TPR" evidence="3">
    <location>
        <begin position="573"/>
        <end position="606"/>
    </location>
</feature>
<dbReference type="InterPro" id="IPR011990">
    <property type="entry name" value="TPR-like_helical_dom_sf"/>
</dbReference>
<dbReference type="PANTHER" id="PTHR44858">
    <property type="entry name" value="TETRATRICOPEPTIDE REPEAT PROTEIN 6"/>
    <property type="match status" value="1"/>
</dbReference>
<dbReference type="InterPro" id="IPR050498">
    <property type="entry name" value="Ycf3"/>
</dbReference>
<dbReference type="InterPro" id="IPR019734">
    <property type="entry name" value="TPR_rpt"/>
</dbReference>
<dbReference type="SUPFAM" id="SSF52540">
    <property type="entry name" value="P-loop containing nucleoside triphosphate hydrolases"/>
    <property type="match status" value="1"/>
</dbReference>
<dbReference type="EMBL" id="JAGSOV010000053">
    <property type="protein sequence ID" value="MCO1658342.1"/>
    <property type="molecule type" value="Genomic_DNA"/>
</dbReference>
<evidence type="ECO:0000256" key="2">
    <source>
        <dbReference type="ARBA" id="ARBA00022803"/>
    </source>
</evidence>
<dbReference type="PANTHER" id="PTHR44858:SF1">
    <property type="entry name" value="UDP-N-ACETYLGLUCOSAMINE--PEPTIDE N-ACETYLGLUCOSAMINYLTRANSFERASE SPINDLY-RELATED"/>
    <property type="match status" value="1"/>
</dbReference>
<dbReference type="SMART" id="SM00028">
    <property type="entry name" value="TPR"/>
    <property type="match status" value="9"/>
</dbReference>
<evidence type="ECO:0008006" key="6">
    <source>
        <dbReference type="Google" id="ProtNLM"/>
    </source>
</evidence>
<name>A0ABT1A5Q8_9PSEU</name>
<dbReference type="PROSITE" id="PS50005">
    <property type="entry name" value="TPR"/>
    <property type="match status" value="2"/>
</dbReference>
<organism evidence="4 5">
    <name type="scientific">Pseudonocardia humida</name>
    <dbReference type="NCBI Taxonomy" id="2800819"/>
    <lineage>
        <taxon>Bacteria</taxon>
        <taxon>Bacillati</taxon>
        <taxon>Actinomycetota</taxon>
        <taxon>Actinomycetes</taxon>
        <taxon>Pseudonocardiales</taxon>
        <taxon>Pseudonocardiaceae</taxon>
        <taxon>Pseudonocardia</taxon>
    </lineage>
</organism>
<accession>A0ABT1A5Q8</accession>
<dbReference type="Pfam" id="PF13432">
    <property type="entry name" value="TPR_16"/>
    <property type="match status" value="2"/>
</dbReference>
<dbReference type="SUPFAM" id="SSF48452">
    <property type="entry name" value="TPR-like"/>
    <property type="match status" value="1"/>
</dbReference>
<gene>
    <name evidence="4" type="ORF">KDL28_25080</name>
</gene>
<comment type="caution">
    <text evidence="4">The sequence shown here is derived from an EMBL/GenBank/DDBJ whole genome shotgun (WGS) entry which is preliminary data.</text>
</comment>
<evidence type="ECO:0000256" key="3">
    <source>
        <dbReference type="PROSITE-ProRule" id="PRU00339"/>
    </source>
</evidence>
<dbReference type="InterPro" id="IPR027417">
    <property type="entry name" value="P-loop_NTPase"/>
</dbReference>
<sequence>MTADAPRSLQDLVRARSRGGFVGRRDLLAAFGENLDLGVDDPHRRFLVEVVGDAGVGKSTLLAQLVRVARERELLTCLADESAPDVVSCLTALAEDLRSQGVRCRAFRRTLSSYQQRQRELESDPNAPARPSGLLAGAVGIGLKLVGEVPGAGVAVDALDADAVAREADRFQAYLRRKLRSEAEVELMRAPERALTRAFLADLRDAADRAPVVVLLDAFEYTAAFLQTWLLDVLGGAYGDVPATTVVVIAGQRPLDAGRWGDYLTGRAVVAVPRFTEDEARELLAGRGLRDADVVRAVVDRSEGLPLLLAAYAQGGPTDVDELGDPTDEVVARFLRWEPDPRRRTAALHAALPRALDADVFAVATGESERATEDFAALRAQAFVKPRGDGVRYHELARRVMLRHVRTTSPAEWRRRHAALAEHFAARCAGLGLPAAEAPRDRRWQLAAVEQAYHRACAEPGRAATVLLEGLLAAVTARPELASSWARALTDAASDADLPELAQRTAGIVALAPSRAEDDLVELLTELSHSPALGPDARALALAERGDVRRRRGEPGAALVDLDRAVAIAPGNAVVLGRRGELHRQGGRHEAAVADFDRSLALAPDSPSVLASRGESHRALGRTADALADLDRAVALSAGYSWALVRRALVLRRLDRFDAALADLDAAVEVAPSVAPVIGERGETRRLRGELRAAVDDLTAAIALDPDYGWAHGSRGEAHRGLEEHTAALADFGRAIALNPDYAWAHGGRAEVHRRLGASDAALADLDRAIALNPGYRWALAIRASLHRGLGRPVEAAVDADRALRLSPNYVPALLERALARADTGDVDGALTDLDRCAELDAGSGWAHYRAALLLHGRDAVNDRLRRALDAEADAVVLPRDAWHDLNRCVFHAAAGDAAAAERAARSAVAAAARPASLRTALDNLTELHRLTGADVGRPAAVLGAALERR</sequence>
<keyword evidence="1" id="KW-0677">Repeat</keyword>
<protein>
    <recommendedName>
        <fullName evidence="6">Tetratricopeptide (TPR) repeat protein</fullName>
    </recommendedName>
</protein>
<feature type="repeat" description="TPR" evidence="3">
    <location>
        <begin position="709"/>
        <end position="742"/>
    </location>
</feature>
<evidence type="ECO:0000256" key="1">
    <source>
        <dbReference type="ARBA" id="ARBA00022737"/>
    </source>
</evidence>